<feature type="domain" description="Autophagy-related protein 13 N-terminal" evidence="2">
    <location>
        <begin position="51"/>
        <end position="233"/>
    </location>
</feature>
<proteinExistence type="predicted"/>
<dbReference type="VEuPathDB" id="AmoebaDB:ACA1_060380"/>
<reference evidence="3 4" key="1">
    <citation type="journal article" date="2013" name="Genome Biol.">
        <title>Genome of Acanthamoeba castellanii highlights extensive lateral gene transfer and early evolution of tyrosine kinase signaling.</title>
        <authorList>
            <person name="Clarke M."/>
            <person name="Lohan A.J."/>
            <person name="Liu B."/>
            <person name="Lagkouvardos I."/>
            <person name="Roy S."/>
            <person name="Zafar N."/>
            <person name="Bertelli C."/>
            <person name="Schilde C."/>
            <person name="Kianianmomeni A."/>
            <person name="Burglin T.R."/>
            <person name="Frech C."/>
            <person name="Turcotte B."/>
            <person name="Kopec K.O."/>
            <person name="Synnott J.M."/>
            <person name="Choo C."/>
            <person name="Paponov I."/>
            <person name="Finkler A."/>
            <person name="Soon Heng Tan C."/>
            <person name="Hutchins A.P."/>
            <person name="Weinmeier T."/>
            <person name="Rattei T."/>
            <person name="Chu J.S."/>
            <person name="Gimenez G."/>
            <person name="Irimia M."/>
            <person name="Rigden D.J."/>
            <person name="Fitzpatrick D.A."/>
            <person name="Lorenzo-Morales J."/>
            <person name="Bateman A."/>
            <person name="Chiu C.H."/>
            <person name="Tang P."/>
            <person name="Hegemann P."/>
            <person name="Fromm H."/>
            <person name="Raoult D."/>
            <person name="Greub G."/>
            <person name="Miranda-Saavedra D."/>
            <person name="Chen N."/>
            <person name="Nash P."/>
            <person name="Ginger M.L."/>
            <person name="Horn M."/>
            <person name="Schaap P."/>
            <person name="Caler L."/>
            <person name="Loftus B."/>
        </authorList>
    </citation>
    <scope>NUCLEOTIDE SEQUENCE [LARGE SCALE GENOMIC DNA]</scope>
    <source>
        <strain evidence="3 4">Neff</strain>
    </source>
</reference>
<organism evidence="3 4">
    <name type="scientific">Acanthamoeba castellanii (strain ATCC 30010 / Neff)</name>
    <dbReference type="NCBI Taxonomy" id="1257118"/>
    <lineage>
        <taxon>Eukaryota</taxon>
        <taxon>Amoebozoa</taxon>
        <taxon>Discosea</taxon>
        <taxon>Longamoebia</taxon>
        <taxon>Centramoebida</taxon>
        <taxon>Acanthamoebidae</taxon>
        <taxon>Acanthamoeba</taxon>
    </lineage>
</organism>
<dbReference type="InterPro" id="IPR036570">
    <property type="entry name" value="HORMA_dom_sf"/>
</dbReference>
<name>L8GYW8_ACACF</name>
<accession>L8GYW8</accession>
<dbReference type="Proteomes" id="UP000011083">
    <property type="component" value="Unassembled WGS sequence"/>
</dbReference>
<feature type="region of interest" description="Disordered" evidence="1">
    <location>
        <begin position="473"/>
        <end position="512"/>
    </location>
</feature>
<dbReference type="GeneID" id="14917886"/>
<feature type="region of interest" description="Disordered" evidence="1">
    <location>
        <begin position="363"/>
        <end position="394"/>
    </location>
</feature>
<dbReference type="GO" id="GO:1990316">
    <property type="term" value="C:Atg1/ULK1 kinase complex"/>
    <property type="evidence" value="ECO:0007669"/>
    <property type="project" value="InterPro"/>
</dbReference>
<feature type="compositionally biased region" description="Basic and acidic residues" evidence="1">
    <location>
        <begin position="312"/>
        <end position="324"/>
    </location>
</feature>
<sequence>MRRERSQSLNPSSLTGRGGTSAPVSEEGADPLKPVAPSSGAAAKNTLEDIVTNTFRTFAQVIIQARSQRLGGHDPAPSSSPHHRPDVYSPEASTWLNYYLDCLWAVDEDLAHFWRDWKRNERRSAIDLTLDIFAQLPSSDPPSRSRGTSQQPPPPQQHQQQLRRDLATSQPFLLERWVLSFNAKPNGEARHNTINVKKTAMVLRSVGSVVRALPAHKLVRLRRKQPTSFSIDYALYPSACASLISVEYATNLPSFKFQALKIEPFVISDYAPSPSEQSAARGEPSTVGAPGVSPTRRKEESATSSPRGATDISDRSARDRKSLERATSLPVFLPSSSPGMQPPITSLGGHATPPVMAPALPPAGRANLPSSASIPIRGAGASGQPRGGRGGGDDDHLDIGALAMLGTSTSPPKMMSPPVFSGGGLVSPSTSAGGGGGGGLSTRGTAAVGSAGKGNANFFNFSTPPFTRDFFLQQQQQQQHFPRSSPGFPFVEDSGSSPWEGAGSSASRSLETSGSYSESIFPTLLPPSSSAEDVGEIPGLLYTKLPASQPAFSVATQEIEVSSFLESCAHPPDLKMFSQSKNMAQGTEDLETLSRSLRRLSIDLGDARKRAPGNKQSSRETTEDDPLFFDM</sequence>
<dbReference type="EMBL" id="KB007974">
    <property type="protein sequence ID" value="ELR17311.1"/>
    <property type="molecule type" value="Genomic_DNA"/>
</dbReference>
<evidence type="ECO:0000256" key="1">
    <source>
        <dbReference type="SAM" id="MobiDB-lite"/>
    </source>
</evidence>
<evidence type="ECO:0000313" key="4">
    <source>
        <dbReference type="Proteomes" id="UP000011083"/>
    </source>
</evidence>
<dbReference type="InterPro" id="IPR018731">
    <property type="entry name" value="Atg13_N"/>
</dbReference>
<dbReference type="KEGG" id="acan:ACA1_060380"/>
<dbReference type="Gene3D" id="3.30.900.10">
    <property type="entry name" value="HORMA domain"/>
    <property type="match status" value="1"/>
</dbReference>
<dbReference type="RefSeq" id="XP_004339324.1">
    <property type="nucleotide sequence ID" value="XM_004339276.1"/>
</dbReference>
<dbReference type="OrthoDB" id="70161at2759"/>
<feature type="region of interest" description="Disordered" evidence="1">
    <location>
        <begin position="137"/>
        <end position="164"/>
    </location>
</feature>
<keyword evidence="4" id="KW-1185">Reference proteome</keyword>
<feature type="region of interest" description="Disordered" evidence="1">
    <location>
        <begin position="1"/>
        <end position="40"/>
    </location>
</feature>
<feature type="compositionally biased region" description="Polar residues" evidence="1">
    <location>
        <begin position="137"/>
        <end position="149"/>
    </location>
</feature>
<evidence type="ECO:0000313" key="3">
    <source>
        <dbReference type="EMBL" id="ELR17311.1"/>
    </source>
</evidence>
<protein>
    <recommendedName>
        <fullName evidence="2">Autophagy-related protein 13 N-terminal domain-containing protein</fullName>
    </recommendedName>
</protein>
<feature type="region of interest" description="Disordered" evidence="1">
    <location>
        <begin position="273"/>
        <end position="350"/>
    </location>
</feature>
<dbReference type="AlphaFoldDB" id="L8GYW8"/>
<feature type="region of interest" description="Disordered" evidence="1">
    <location>
        <begin position="604"/>
        <end position="631"/>
    </location>
</feature>
<gene>
    <name evidence="3" type="ORF">ACA1_060380</name>
</gene>
<dbReference type="Pfam" id="PF10033">
    <property type="entry name" value="ATG13"/>
    <property type="match status" value="1"/>
</dbReference>
<evidence type="ECO:0000259" key="2">
    <source>
        <dbReference type="Pfam" id="PF10033"/>
    </source>
</evidence>
<feature type="compositionally biased region" description="Acidic residues" evidence="1">
    <location>
        <begin position="622"/>
        <end position="631"/>
    </location>
</feature>
<dbReference type="GO" id="GO:0006914">
    <property type="term" value="P:autophagy"/>
    <property type="evidence" value="ECO:0007669"/>
    <property type="project" value="InterPro"/>
</dbReference>